<dbReference type="SUPFAM" id="SSF53756">
    <property type="entry name" value="UDP-Glycosyltransferase/glycogen phosphorylase"/>
    <property type="match status" value="1"/>
</dbReference>
<sequence>MQMQKPVWNTCKKILCIRADNMGDLIMTTPALKALKETFHCHITVLTSTMAQSITGYIPVIDEVIVRDLPWIKSNTATAGTDLIELAALLRSYQFDAAIIFTVYSQSALPAALFTMMAGIPLRLAYSRENPYDLLTHWLPDKEPYSFVQHQVKRDLALVAVTGAFTNDDRLLLVVSVEDRQRMQNKLQQASIDTSTGYLLFHPGVSEEKRKYPLQHWITLGQLVHDTGLPILLTGTTKEKELTSAIAAGIGDNATDVAGQFTTGEFIALTAGAAGVVSVNTATIHIAAACETPVVVLYALTNPQHTPWKVSGQVFPYDVPESLQSKNEVIGYVRDNRMMKQPALPRPAVIAQALESLLQQEKGDAYIAPDTLIL</sequence>
<dbReference type="Proteomes" id="UP000192277">
    <property type="component" value="Unassembled WGS sequence"/>
</dbReference>
<dbReference type="PANTHER" id="PTHR30160:SF1">
    <property type="entry name" value="LIPOPOLYSACCHARIDE 1,2-N-ACETYLGLUCOSAMINETRANSFERASE-RELATED"/>
    <property type="match status" value="1"/>
</dbReference>
<evidence type="ECO:0000313" key="4">
    <source>
        <dbReference type="Proteomes" id="UP000192277"/>
    </source>
</evidence>
<dbReference type="InterPro" id="IPR051199">
    <property type="entry name" value="LPS_LOS_Heptosyltrfase"/>
</dbReference>
<protein>
    <recommendedName>
        <fullName evidence="5">Glycosyl transferase family 9</fullName>
    </recommendedName>
</protein>
<dbReference type="Pfam" id="PF01075">
    <property type="entry name" value="Glyco_transf_9"/>
    <property type="match status" value="1"/>
</dbReference>
<comment type="caution">
    <text evidence="3">The sequence shown here is derived from an EMBL/GenBank/DDBJ whole genome shotgun (WGS) entry which is preliminary data.</text>
</comment>
<keyword evidence="4" id="KW-1185">Reference proteome</keyword>
<evidence type="ECO:0000256" key="1">
    <source>
        <dbReference type="ARBA" id="ARBA00022676"/>
    </source>
</evidence>
<dbReference type="CDD" id="cd03789">
    <property type="entry name" value="GT9_LPS_heptosyltransferase"/>
    <property type="match status" value="1"/>
</dbReference>
<keyword evidence="2" id="KW-0808">Transferase</keyword>
<accession>A0ABX3P1U7</accession>
<keyword evidence="1" id="KW-0328">Glycosyltransferase</keyword>
<name>A0ABX3P1U7_9BACT</name>
<proteinExistence type="predicted"/>
<dbReference type="EMBL" id="LWBO01000003">
    <property type="protein sequence ID" value="OQP52974.1"/>
    <property type="molecule type" value="Genomic_DNA"/>
</dbReference>
<evidence type="ECO:0008006" key="5">
    <source>
        <dbReference type="Google" id="ProtNLM"/>
    </source>
</evidence>
<dbReference type="PANTHER" id="PTHR30160">
    <property type="entry name" value="TETRAACYLDISACCHARIDE 4'-KINASE-RELATED"/>
    <property type="match status" value="1"/>
</dbReference>
<evidence type="ECO:0000256" key="2">
    <source>
        <dbReference type="ARBA" id="ARBA00022679"/>
    </source>
</evidence>
<reference evidence="3 4" key="1">
    <citation type="submission" date="2016-04" db="EMBL/GenBank/DDBJ databases">
        <authorList>
            <person name="Chen L."/>
            <person name="Zhuang W."/>
            <person name="Wang G."/>
        </authorList>
    </citation>
    <scope>NUCLEOTIDE SEQUENCE [LARGE SCALE GENOMIC DNA]</scope>
    <source>
        <strain evidence="4">GR20</strain>
    </source>
</reference>
<dbReference type="Gene3D" id="3.40.50.2000">
    <property type="entry name" value="Glycogen Phosphorylase B"/>
    <property type="match status" value="2"/>
</dbReference>
<organism evidence="3 4">
    <name type="scientific">Niastella koreensis</name>
    <dbReference type="NCBI Taxonomy" id="354356"/>
    <lineage>
        <taxon>Bacteria</taxon>
        <taxon>Pseudomonadati</taxon>
        <taxon>Bacteroidota</taxon>
        <taxon>Chitinophagia</taxon>
        <taxon>Chitinophagales</taxon>
        <taxon>Chitinophagaceae</taxon>
        <taxon>Niastella</taxon>
    </lineage>
</organism>
<evidence type="ECO:0000313" key="3">
    <source>
        <dbReference type="EMBL" id="OQP52974.1"/>
    </source>
</evidence>
<dbReference type="InterPro" id="IPR002201">
    <property type="entry name" value="Glyco_trans_9"/>
</dbReference>
<gene>
    <name evidence="3" type="ORF">A4D02_21460</name>
</gene>